<evidence type="ECO:0000313" key="2">
    <source>
        <dbReference type="EMBL" id="GAH79751.1"/>
    </source>
</evidence>
<gene>
    <name evidence="2" type="ORF">S03H2_57236</name>
</gene>
<keyword evidence="1" id="KW-1133">Transmembrane helix</keyword>
<comment type="caution">
    <text evidence="2">The sequence shown here is derived from an EMBL/GenBank/DDBJ whole genome shotgun (WGS) entry which is preliminary data.</text>
</comment>
<name>X1IBF6_9ZZZZ</name>
<sequence length="200" mass="23059">MVDEEVEENGVIDTLYSEGGAEICCVGSFLIILMLGVLPSAILYLINIWLVILVWIGVISLIVLLHYYLSKTYCNNCKEFVYPIFTKHVCELNIKDQKSKMKKIINNLLKDEFKRVDKIITDIEKRNIFNNNEEKEIFKRNMNSLQFFESIGDYKYCMVAMGSIVEFLIEKYCKLNGISPEPYTNPISGEILPAKSKKFA</sequence>
<accession>X1IBF6</accession>
<organism evidence="2">
    <name type="scientific">marine sediment metagenome</name>
    <dbReference type="NCBI Taxonomy" id="412755"/>
    <lineage>
        <taxon>unclassified sequences</taxon>
        <taxon>metagenomes</taxon>
        <taxon>ecological metagenomes</taxon>
    </lineage>
</organism>
<dbReference type="AlphaFoldDB" id="X1IBF6"/>
<keyword evidence="1" id="KW-0812">Transmembrane</keyword>
<reference evidence="2" key="1">
    <citation type="journal article" date="2014" name="Front. Microbiol.">
        <title>High frequency of phylogenetically diverse reductive dehalogenase-homologous genes in deep subseafloor sedimentary metagenomes.</title>
        <authorList>
            <person name="Kawai M."/>
            <person name="Futagami T."/>
            <person name="Toyoda A."/>
            <person name="Takaki Y."/>
            <person name="Nishi S."/>
            <person name="Hori S."/>
            <person name="Arai W."/>
            <person name="Tsubouchi T."/>
            <person name="Morono Y."/>
            <person name="Uchiyama I."/>
            <person name="Ito T."/>
            <person name="Fujiyama A."/>
            <person name="Inagaki F."/>
            <person name="Takami H."/>
        </authorList>
    </citation>
    <scope>NUCLEOTIDE SEQUENCE</scope>
    <source>
        <strain evidence="2">Expedition CK06-06</strain>
    </source>
</reference>
<dbReference type="EMBL" id="BARU01036679">
    <property type="protein sequence ID" value="GAH79751.1"/>
    <property type="molecule type" value="Genomic_DNA"/>
</dbReference>
<feature type="transmembrane region" description="Helical" evidence="1">
    <location>
        <begin position="45"/>
        <end position="69"/>
    </location>
</feature>
<feature type="non-terminal residue" evidence="2">
    <location>
        <position position="200"/>
    </location>
</feature>
<evidence type="ECO:0000256" key="1">
    <source>
        <dbReference type="SAM" id="Phobius"/>
    </source>
</evidence>
<feature type="transmembrane region" description="Helical" evidence="1">
    <location>
        <begin position="20"/>
        <end position="38"/>
    </location>
</feature>
<proteinExistence type="predicted"/>
<keyword evidence="1" id="KW-0472">Membrane</keyword>
<protein>
    <submittedName>
        <fullName evidence="2">Uncharacterized protein</fullName>
    </submittedName>
</protein>